<keyword evidence="4 11" id="KW-0812">Transmembrane</keyword>
<feature type="transmembrane region" description="Helical" evidence="11">
    <location>
        <begin position="325"/>
        <end position="345"/>
    </location>
</feature>
<feature type="transmembrane region" description="Helical" evidence="11">
    <location>
        <begin position="105"/>
        <end position="131"/>
    </location>
</feature>
<reference evidence="14" key="2">
    <citation type="submission" date="2017-03" db="EMBL/GenBank/DDBJ databases">
        <authorList>
            <person name="Afonso C.L."/>
            <person name="Miller P.J."/>
            <person name="Scott M.A."/>
            <person name="Spackman E."/>
            <person name="Goraichik I."/>
            <person name="Dimitrov K.M."/>
            <person name="Suarez D.L."/>
            <person name="Swayne D.E."/>
        </authorList>
    </citation>
    <scope>NUCLEOTIDE SEQUENCE</scope>
    <source>
        <strain evidence="14">IF01</strain>
    </source>
</reference>
<accession>A0A2H5HU75</accession>
<dbReference type="PANTHER" id="PTHR32468">
    <property type="entry name" value="CATION/H + ANTIPORTER"/>
    <property type="match status" value="1"/>
</dbReference>
<dbReference type="InterPro" id="IPR057291">
    <property type="entry name" value="CHX17_2nd"/>
</dbReference>
<evidence type="ECO:0000259" key="12">
    <source>
        <dbReference type="Pfam" id="PF00999"/>
    </source>
</evidence>
<feature type="transmembrane region" description="Helical" evidence="11">
    <location>
        <begin position="259"/>
        <end position="280"/>
    </location>
</feature>
<comment type="subcellular location">
    <subcellularLocation>
        <location evidence="1">Membrane</location>
        <topology evidence="1">Multi-pass membrane protein</topology>
    </subcellularLocation>
</comment>
<dbReference type="GO" id="GO:0015297">
    <property type="term" value="F:antiporter activity"/>
    <property type="evidence" value="ECO:0007669"/>
    <property type="project" value="InterPro"/>
</dbReference>
<dbReference type="EMBL" id="KY751909">
    <property type="protein sequence ID" value="AUH99617.1"/>
    <property type="molecule type" value="mRNA"/>
</dbReference>
<reference evidence="14" key="1">
    <citation type="journal article" date="2017" name="Protoplasma">
        <title>Surface pH changes suggest a role for H(+)/OH(-) channels in salinity response of Chara australis.</title>
        <authorList>
            <person name="Absolonova M."/>
            <person name="Beilby M.J."/>
            <person name="Sommer A."/>
            <person name="Hoepflinger M.C."/>
            <person name="Foissner I."/>
        </authorList>
    </citation>
    <scope>NUCLEOTIDE SEQUENCE</scope>
    <source>
        <strain evidence="14">IF01</strain>
    </source>
</reference>
<dbReference type="AlphaFoldDB" id="A0A2H5HU75"/>
<feature type="transmembrane region" description="Helical" evidence="11">
    <location>
        <begin position="214"/>
        <end position="247"/>
    </location>
</feature>
<feature type="transmembrane region" description="Helical" evidence="11">
    <location>
        <begin position="292"/>
        <end position="313"/>
    </location>
</feature>
<evidence type="ECO:0000256" key="7">
    <source>
        <dbReference type="ARBA" id="ARBA00023065"/>
    </source>
</evidence>
<evidence type="ECO:0000256" key="9">
    <source>
        <dbReference type="ARBA" id="ARBA00038341"/>
    </source>
</evidence>
<comment type="similarity">
    <text evidence="9">Belongs to the monovalent cation:proton antiporter 2 (CPA2) transporter (TC 2.A.37) family. CHX (TC 2.A.37.4) subfamily.</text>
</comment>
<keyword evidence="6 11" id="KW-1133">Transmembrane helix</keyword>
<proteinExistence type="evidence at transcript level"/>
<feature type="region of interest" description="Disordered" evidence="10">
    <location>
        <begin position="809"/>
        <end position="835"/>
    </location>
</feature>
<keyword evidence="5" id="KW-0630">Potassium</keyword>
<dbReference type="PANTHER" id="PTHR32468:SF0">
    <property type="entry name" value="K(+)_H(+) ANTIPORTER 1"/>
    <property type="match status" value="1"/>
</dbReference>
<evidence type="ECO:0000256" key="8">
    <source>
        <dbReference type="ARBA" id="ARBA00023136"/>
    </source>
</evidence>
<dbReference type="GO" id="GO:1902600">
    <property type="term" value="P:proton transmembrane transport"/>
    <property type="evidence" value="ECO:0007669"/>
    <property type="project" value="InterPro"/>
</dbReference>
<keyword evidence="7" id="KW-0406">Ion transport</keyword>
<organism evidence="14">
    <name type="scientific">Chara australis</name>
    <dbReference type="NCBI Taxonomy" id="31298"/>
    <lineage>
        <taxon>Eukaryota</taxon>
        <taxon>Viridiplantae</taxon>
        <taxon>Streptophyta</taxon>
        <taxon>Charophyceae</taxon>
        <taxon>Charales</taxon>
        <taxon>Characeae</taxon>
        <taxon>Chara</taxon>
    </lineage>
</organism>
<feature type="compositionally biased region" description="Basic and acidic residues" evidence="10">
    <location>
        <begin position="823"/>
        <end position="835"/>
    </location>
</feature>
<sequence>MAQTLRQTSSNIEKRFTPKLFNTDSLKRLDLVANFGLTFFLFMVGLELDPDALKASGAVTTVISIAGMFFPFVLGIGVSVFLYYDPETMSKMKDSEDSLDSADKIGFGPFLVFMGVAMSITAFPVLARILAEFKLLTTEIGGLAMSAAAVDDVMAWVLLALAVALANAHGSNPVVALYDLLMGVGFVIVMFVVVKPLMKKFVQKVTTGDHIPEYLVAMSFIGCLLSGFLTDLMGIHVIFGAFMFGLILPKEGNFAHSLISKLEDFVGTLLLPLYFVSSGLKTEVSSVNSVKLFGVLVLVIATATCGKVGGVYFAARLLKLPPRKALTFGVLMNTKGLVELIVLNIGYEKKVIGKTLFTIMVLMALFTTFITAPLVAYLTKRDQPVSYDARTIASYEAADDGSDLRVFMCAHGLRNIPALAHLSDLLKGRSGGRRKRGLRVYLLHLVEYSERSSSLMLVAKARRGGKPTVSKKIAGIDDVGSMFQTYGRLAKVNVKTMMVVSGTSDMHEDICSTAVDKKANMIVLPFHKYLGADGSVDANLVGFHRVNLRVLRHAPCSVGILIDRGFGGSANVPSSETSYDILLLFFGGPDDREAIAYVSRMLGQPNVNLRVVRFKALTPKDATVHVGVELSGQHSQRQSRFHWPGGSAHHRQPQEISPKEMEIALEESKRYAVAEATQDEVALETLRSKISLPADENTSQQATQPSPQCTIEEVRTDDVIQAAVRAANAPKLDIIVVGRGRRPAPIVASVPVQDHANRVDAHELGVIGDALVAADTVVKASILVIQQHDASLVGVPTGQSSRFPVTTAALTQSEPKASNKGPVDVEGKHVDNQAP</sequence>
<dbReference type="SMR" id="A0A2H5HU75"/>
<feature type="transmembrane region" description="Helical" evidence="11">
    <location>
        <begin position="357"/>
        <end position="378"/>
    </location>
</feature>
<evidence type="ECO:0000256" key="2">
    <source>
        <dbReference type="ARBA" id="ARBA00022448"/>
    </source>
</evidence>
<dbReference type="InterPro" id="IPR038770">
    <property type="entry name" value="Na+/solute_symporter_sf"/>
</dbReference>
<feature type="domain" description="Cation/H(+) antiporter central" evidence="13">
    <location>
        <begin position="436"/>
        <end position="573"/>
    </location>
</feature>
<evidence type="ECO:0000256" key="1">
    <source>
        <dbReference type="ARBA" id="ARBA00004141"/>
    </source>
</evidence>
<evidence type="ECO:0000259" key="13">
    <source>
        <dbReference type="Pfam" id="PF23256"/>
    </source>
</evidence>
<feature type="transmembrane region" description="Helical" evidence="11">
    <location>
        <begin position="175"/>
        <end position="194"/>
    </location>
</feature>
<gene>
    <name evidence="14" type="primary">CHX</name>
</gene>
<evidence type="ECO:0000256" key="10">
    <source>
        <dbReference type="SAM" id="MobiDB-lite"/>
    </source>
</evidence>
<protein>
    <submittedName>
        <fullName evidence="14">Cation/H+ exchanger</fullName>
    </submittedName>
</protein>
<feature type="domain" description="Cation/H+ exchanger transmembrane" evidence="12">
    <location>
        <begin position="27"/>
        <end position="374"/>
    </location>
</feature>
<keyword evidence="3" id="KW-0633">Potassium transport</keyword>
<keyword evidence="8 11" id="KW-0472">Membrane</keyword>
<dbReference type="InterPro" id="IPR006153">
    <property type="entry name" value="Cation/H_exchanger_TM"/>
</dbReference>
<keyword evidence="2" id="KW-0813">Transport</keyword>
<evidence type="ECO:0000256" key="11">
    <source>
        <dbReference type="SAM" id="Phobius"/>
    </source>
</evidence>
<evidence type="ECO:0000256" key="4">
    <source>
        <dbReference type="ARBA" id="ARBA00022692"/>
    </source>
</evidence>
<evidence type="ECO:0000313" key="14">
    <source>
        <dbReference type="EMBL" id="AUH99617.1"/>
    </source>
</evidence>
<dbReference type="InterPro" id="IPR050794">
    <property type="entry name" value="CPA2_transporter"/>
</dbReference>
<feature type="transmembrane region" description="Helical" evidence="11">
    <location>
        <begin position="58"/>
        <end position="84"/>
    </location>
</feature>
<name>A0A2H5HU75_9VIRI</name>
<dbReference type="GO" id="GO:0006813">
    <property type="term" value="P:potassium ion transport"/>
    <property type="evidence" value="ECO:0007669"/>
    <property type="project" value="UniProtKB-KW"/>
</dbReference>
<dbReference type="Pfam" id="PF00999">
    <property type="entry name" value="Na_H_Exchanger"/>
    <property type="match status" value="1"/>
</dbReference>
<evidence type="ECO:0000256" key="3">
    <source>
        <dbReference type="ARBA" id="ARBA00022538"/>
    </source>
</evidence>
<feature type="transmembrane region" description="Helical" evidence="11">
    <location>
        <begin position="143"/>
        <end position="168"/>
    </location>
</feature>
<evidence type="ECO:0000256" key="5">
    <source>
        <dbReference type="ARBA" id="ARBA00022958"/>
    </source>
</evidence>
<evidence type="ECO:0000256" key="6">
    <source>
        <dbReference type="ARBA" id="ARBA00022989"/>
    </source>
</evidence>
<dbReference type="Gene3D" id="1.20.1530.20">
    <property type="match status" value="1"/>
</dbReference>
<dbReference type="GO" id="GO:0016020">
    <property type="term" value="C:membrane"/>
    <property type="evidence" value="ECO:0007669"/>
    <property type="project" value="UniProtKB-SubCell"/>
</dbReference>
<dbReference type="Pfam" id="PF23256">
    <property type="entry name" value="CHX17_2nd"/>
    <property type="match status" value="1"/>
</dbReference>
<feature type="transmembrane region" description="Helical" evidence="11">
    <location>
        <begin position="29"/>
        <end position="46"/>
    </location>
</feature>